<evidence type="ECO:0000256" key="2">
    <source>
        <dbReference type="ARBA" id="ARBA00004141"/>
    </source>
</evidence>
<dbReference type="RefSeq" id="WP_072905400.1">
    <property type="nucleotide sequence ID" value="NZ_FRAI01000005.1"/>
</dbReference>
<evidence type="ECO:0000256" key="5">
    <source>
        <dbReference type="ARBA" id="ARBA00022679"/>
    </source>
</evidence>
<evidence type="ECO:0000256" key="11">
    <source>
        <dbReference type="ARBA" id="ARBA00023264"/>
    </source>
</evidence>
<dbReference type="PIRSF" id="PIRSF000847">
    <property type="entry name" value="Phos_ph_gly_syn"/>
    <property type="match status" value="1"/>
</dbReference>
<dbReference type="Proteomes" id="UP000243547">
    <property type="component" value="Unassembled WGS sequence"/>
</dbReference>
<dbReference type="STRING" id="1120989.SAMN02745227_00161"/>
<comment type="function">
    <text evidence="1">This protein catalyzes the committed step to the synthesis of the acidic phospholipids.</text>
</comment>
<protein>
    <recommendedName>
        <fullName evidence="12">Phosphatidylglycerophosphate synthase</fullName>
    </recommendedName>
</protein>
<evidence type="ECO:0000256" key="1">
    <source>
        <dbReference type="ARBA" id="ARBA00003973"/>
    </source>
</evidence>
<evidence type="ECO:0000256" key="13">
    <source>
        <dbReference type="RuleBase" id="RU003750"/>
    </source>
</evidence>
<keyword evidence="11" id="KW-1208">Phospholipid metabolism</keyword>
<keyword evidence="5 13" id="KW-0808">Transferase</keyword>
<feature type="transmembrane region" description="Helical" evidence="14">
    <location>
        <begin position="146"/>
        <end position="167"/>
    </location>
</feature>
<dbReference type="GO" id="GO:0008444">
    <property type="term" value="F:CDP-diacylglycerol-glycerol-3-phosphate 3-phosphatidyltransferase activity"/>
    <property type="evidence" value="ECO:0007669"/>
    <property type="project" value="InterPro"/>
</dbReference>
<keyword evidence="9 14" id="KW-0472">Membrane</keyword>
<dbReference type="GO" id="GO:0016020">
    <property type="term" value="C:membrane"/>
    <property type="evidence" value="ECO:0007669"/>
    <property type="project" value="UniProtKB-SubCell"/>
</dbReference>
<dbReference type="EMBL" id="FRAI01000005">
    <property type="protein sequence ID" value="SHJ59640.1"/>
    <property type="molecule type" value="Genomic_DNA"/>
</dbReference>
<feature type="transmembrane region" description="Helical" evidence="14">
    <location>
        <begin position="32"/>
        <end position="51"/>
    </location>
</feature>
<dbReference type="GO" id="GO:0006655">
    <property type="term" value="P:phosphatidylglycerol biosynthetic process"/>
    <property type="evidence" value="ECO:0007669"/>
    <property type="project" value="UniProtKB-UniPathway"/>
</dbReference>
<dbReference type="AlphaFoldDB" id="A0A1M6KL78"/>
<dbReference type="Gene3D" id="1.20.120.1760">
    <property type="match status" value="1"/>
</dbReference>
<comment type="similarity">
    <text evidence="3 13">Belongs to the CDP-alcohol phosphatidyltransferase class-I family.</text>
</comment>
<evidence type="ECO:0000256" key="6">
    <source>
        <dbReference type="ARBA" id="ARBA00022692"/>
    </source>
</evidence>
<dbReference type="OrthoDB" id="9796672at2"/>
<dbReference type="InterPro" id="IPR000462">
    <property type="entry name" value="CDP-OH_P_trans"/>
</dbReference>
<evidence type="ECO:0000256" key="9">
    <source>
        <dbReference type="ARBA" id="ARBA00023136"/>
    </source>
</evidence>
<name>A0A1M6KL78_9FIRM</name>
<dbReference type="InterPro" id="IPR004570">
    <property type="entry name" value="Phosphatidylglycerol_P_synth"/>
</dbReference>
<organism evidence="15 16">
    <name type="scientific">Anaerobranca californiensis DSM 14826</name>
    <dbReference type="NCBI Taxonomy" id="1120989"/>
    <lineage>
        <taxon>Bacteria</taxon>
        <taxon>Bacillati</taxon>
        <taxon>Bacillota</taxon>
        <taxon>Clostridia</taxon>
        <taxon>Eubacteriales</taxon>
        <taxon>Proteinivoracaceae</taxon>
        <taxon>Anaerobranca</taxon>
    </lineage>
</organism>
<comment type="subcellular location">
    <subcellularLocation>
        <location evidence="2">Membrane</location>
        <topology evidence="2">Multi-pass membrane protein</topology>
    </subcellularLocation>
</comment>
<gene>
    <name evidence="15" type="ORF">SAMN02745227_00161</name>
</gene>
<feature type="transmembrane region" description="Helical" evidence="14">
    <location>
        <begin position="7"/>
        <end position="26"/>
    </location>
</feature>
<evidence type="ECO:0000256" key="4">
    <source>
        <dbReference type="ARBA" id="ARBA00022516"/>
    </source>
</evidence>
<proteinExistence type="inferred from homology"/>
<keyword evidence="16" id="KW-1185">Reference proteome</keyword>
<dbReference type="InterPro" id="IPR043130">
    <property type="entry name" value="CDP-OH_PTrfase_TM_dom"/>
</dbReference>
<dbReference type="InterPro" id="IPR050324">
    <property type="entry name" value="CDP-alcohol_PTase-I"/>
</dbReference>
<dbReference type="PROSITE" id="PS00379">
    <property type="entry name" value="CDP_ALCOHOL_P_TRANSF"/>
    <property type="match status" value="1"/>
</dbReference>
<keyword evidence="7 14" id="KW-1133">Transmembrane helix</keyword>
<evidence type="ECO:0000313" key="16">
    <source>
        <dbReference type="Proteomes" id="UP000243547"/>
    </source>
</evidence>
<feature type="transmembrane region" description="Helical" evidence="14">
    <location>
        <begin position="121"/>
        <end position="140"/>
    </location>
</feature>
<accession>A0A1M6KL78</accession>
<dbReference type="UniPathway" id="UPA00084">
    <property type="reaction ID" value="UER00503"/>
</dbReference>
<sequence>MNWPNLITLVRLFLIPIYLMVLPNISYSYKHIFSLFIITIGALLDMLDGYIARKYSLVTDLGIILDPLADKLLLVTVGIGLWLNDKLPLWLIIFIIIREAIMILGGLVNYIYTKVVISANFWGKINTCYVYLLIISYIFNWSVKEYLTIGFIGLVVLTTGIYFKIFLSKIKLKRIPQISSQNRDKIKGF</sequence>
<evidence type="ECO:0000256" key="12">
    <source>
        <dbReference type="ARBA" id="ARBA00033018"/>
    </source>
</evidence>
<evidence type="ECO:0000256" key="10">
    <source>
        <dbReference type="ARBA" id="ARBA00023209"/>
    </source>
</evidence>
<dbReference type="PANTHER" id="PTHR14269">
    <property type="entry name" value="CDP-DIACYLGLYCEROL--GLYCEROL-3-PHOSPHATE 3-PHOSPHATIDYLTRANSFERASE-RELATED"/>
    <property type="match status" value="1"/>
</dbReference>
<reference evidence="16" key="1">
    <citation type="submission" date="2016-11" db="EMBL/GenBank/DDBJ databases">
        <authorList>
            <person name="Varghese N."/>
            <person name="Submissions S."/>
        </authorList>
    </citation>
    <scope>NUCLEOTIDE SEQUENCE [LARGE SCALE GENOMIC DNA]</scope>
    <source>
        <strain evidence="16">DSM 14826</strain>
    </source>
</reference>
<keyword evidence="8" id="KW-0443">Lipid metabolism</keyword>
<evidence type="ECO:0000256" key="8">
    <source>
        <dbReference type="ARBA" id="ARBA00023098"/>
    </source>
</evidence>
<evidence type="ECO:0000256" key="14">
    <source>
        <dbReference type="SAM" id="Phobius"/>
    </source>
</evidence>
<keyword evidence="10" id="KW-0594">Phospholipid biosynthesis</keyword>
<keyword evidence="4" id="KW-0444">Lipid biosynthesis</keyword>
<evidence type="ECO:0000256" key="3">
    <source>
        <dbReference type="ARBA" id="ARBA00010441"/>
    </source>
</evidence>
<dbReference type="PANTHER" id="PTHR14269:SF11">
    <property type="entry name" value="CDP-DIACYLGLYCEROL--GLYCEROL-3-PHOSPHATE 3-PHOSPHATIDYLTRANSFERASE"/>
    <property type="match status" value="1"/>
</dbReference>
<feature type="transmembrane region" description="Helical" evidence="14">
    <location>
        <begin position="89"/>
        <end position="112"/>
    </location>
</feature>
<dbReference type="Pfam" id="PF01066">
    <property type="entry name" value="CDP-OH_P_transf"/>
    <property type="match status" value="1"/>
</dbReference>
<dbReference type="InterPro" id="IPR048254">
    <property type="entry name" value="CDP_ALCOHOL_P_TRANSF_CS"/>
</dbReference>
<evidence type="ECO:0000256" key="7">
    <source>
        <dbReference type="ARBA" id="ARBA00022989"/>
    </source>
</evidence>
<evidence type="ECO:0000313" key="15">
    <source>
        <dbReference type="EMBL" id="SHJ59640.1"/>
    </source>
</evidence>
<keyword evidence="6 14" id="KW-0812">Transmembrane</keyword>